<dbReference type="GO" id="GO:0043531">
    <property type="term" value="F:ADP binding"/>
    <property type="evidence" value="ECO:0007669"/>
    <property type="project" value="InterPro"/>
</dbReference>
<dbReference type="Pfam" id="PF20160">
    <property type="entry name" value="C-JID"/>
    <property type="match status" value="1"/>
</dbReference>
<gene>
    <name evidence="10" type="ORF">BRAPAZ1V2_A02P37870.2</name>
</gene>
<keyword evidence="5" id="KW-0611">Plant defense</keyword>
<dbReference type="InterPro" id="IPR035897">
    <property type="entry name" value="Toll_tir_struct_dom_sf"/>
</dbReference>
<dbReference type="SUPFAM" id="SSF52058">
    <property type="entry name" value="L domain-like"/>
    <property type="match status" value="1"/>
</dbReference>
<dbReference type="Gene3D" id="3.40.50.300">
    <property type="entry name" value="P-loop containing nucleotide triphosphate hydrolases"/>
    <property type="match status" value="1"/>
</dbReference>
<dbReference type="Pfam" id="PF07725">
    <property type="entry name" value="LRR_3"/>
    <property type="match status" value="1"/>
</dbReference>
<dbReference type="GO" id="GO:0007165">
    <property type="term" value="P:signal transduction"/>
    <property type="evidence" value="ECO:0007669"/>
    <property type="project" value="InterPro"/>
</dbReference>
<evidence type="ECO:0000256" key="5">
    <source>
        <dbReference type="ARBA" id="ARBA00022821"/>
    </source>
</evidence>
<dbReference type="Proteomes" id="UP000694005">
    <property type="component" value="Chromosome A02"/>
</dbReference>
<evidence type="ECO:0000256" key="2">
    <source>
        <dbReference type="ARBA" id="ARBA00022614"/>
    </source>
</evidence>
<proteinExistence type="predicted"/>
<protein>
    <recommendedName>
        <fullName evidence="1">ADP-ribosyl cyclase/cyclic ADP-ribose hydrolase</fullName>
        <ecNumber evidence="1">3.2.2.6</ecNumber>
    </recommendedName>
</protein>
<feature type="region of interest" description="Disordered" evidence="8">
    <location>
        <begin position="1087"/>
        <end position="1110"/>
    </location>
</feature>
<evidence type="ECO:0000256" key="4">
    <source>
        <dbReference type="ARBA" id="ARBA00022801"/>
    </source>
</evidence>
<dbReference type="InterPro" id="IPR045344">
    <property type="entry name" value="C-JID"/>
</dbReference>
<dbReference type="InterPro" id="IPR042197">
    <property type="entry name" value="Apaf_helical"/>
</dbReference>
<dbReference type="InterPro" id="IPR011713">
    <property type="entry name" value="Leu-rich_rpt_3"/>
</dbReference>
<comment type="catalytic activity">
    <reaction evidence="7">
        <text>NAD(+) + H2O = ADP-D-ribose + nicotinamide + H(+)</text>
        <dbReference type="Rhea" id="RHEA:16301"/>
        <dbReference type="ChEBI" id="CHEBI:15377"/>
        <dbReference type="ChEBI" id="CHEBI:15378"/>
        <dbReference type="ChEBI" id="CHEBI:17154"/>
        <dbReference type="ChEBI" id="CHEBI:57540"/>
        <dbReference type="ChEBI" id="CHEBI:57967"/>
        <dbReference type="EC" id="3.2.2.6"/>
    </reaction>
    <physiologicalReaction direction="left-to-right" evidence="7">
        <dbReference type="Rhea" id="RHEA:16302"/>
    </physiologicalReaction>
</comment>
<dbReference type="InterPro" id="IPR032675">
    <property type="entry name" value="LRR_dom_sf"/>
</dbReference>
<name>A0A8D9M2H7_BRACM</name>
<dbReference type="FunFam" id="1.10.8.430:FF:000002">
    <property type="entry name" value="Disease resistance protein (TIR-NBS-LRR class)"/>
    <property type="match status" value="1"/>
</dbReference>
<dbReference type="Gene3D" id="1.10.8.430">
    <property type="entry name" value="Helical domain of apoptotic protease-activating factors"/>
    <property type="match status" value="1"/>
</dbReference>
<feature type="non-terminal residue" evidence="10">
    <location>
        <position position="1152"/>
    </location>
</feature>
<dbReference type="PANTHER" id="PTHR11017:SF538">
    <property type="entry name" value="ADP-RIBOSYL CYCLASE_CYCLIC ADP-RIBOSE HYDROLASE"/>
    <property type="match status" value="1"/>
</dbReference>
<evidence type="ECO:0000256" key="1">
    <source>
        <dbReference type="ARBA" id="ARBA00011982"/>
    </source>
</evidence>
<dbReference type="AlphaFoldDB" id="A0A8D9M2H7"/>
<dbReference type="Gene3D" id="3.40.50.10140">
    <property type="entry name" value="Toll/interleukin-1 receptor homology (TIR) domain"/>
    <property type="match status" value="1"/>
</dbReference>
<sequence>PLADIQILTGVLDLDLSLSVLMALASSSSSRTWVYDIFPSFSGEDVRVTFLSHFLKELDRKLIIAFKDNDIQRSLSLDPELKQAIRNSKIAVVIFSEKYASSSWCLNELLEIVKCREEKYYPLTFPTIPVFYRLDPSHVRKQTGEFGQIFEETCKNKTEQEMIQWSRALTDVANTLGYHSVNWDNEAKLIEEIANDVLEKLLLTTSKDSENFVGIEDHISKLRVLLQLEAEEVRMVGLWGSSGIGKTTIARVLFQRLSRHFQGSIFIDRGFVSKSTDIFNRANPDDYNIKLHLQKIFLSKFLGKKNIEISQLGELAGRLKHQKVLIFIDDLDDQVVLDALVGETQWFGSGSRIIVVTNDKHFLRAHGIDHIYEVCLPSEDLAREMLCRSAFRENSPPEGFEELVVEITRLAGSLPLALNVLGSSLRGRDMDYWIDLLPRLQNGIDGKIEKTLKISYDGLSSEEDKALFRHIACLFNGEEVTYLKLLLADSGLSVNVGLKNLADKSLIHIRWGYVEMHRLLREMGKKVVRLEKPKNREFLEDSQDIIAVLSKGIGTEKVLSISLDIDEIDELYLHKNAFTGMHNLRFLKIYSKLFREVKLQLPENFDYLLPKLKLLHWDDYPMRCMPSKFRPENLVKLRMKDSKLEKLWEGVVALPCLKDMNLWGSQNLIEMPDLSKATNLETLILHDCYSLVKLPSSIPQPNKLEELDISNCRNLETIPTGINLKSLETLFLNGCSRLRTFPQISTNIVMLYLGETSIEEIPSDLHMENLRFENLHSFCLENLKSTKLWERVQPLTLLTAMMSPLLRHLYLSDIPTLVELPSSFQNLHQLYELRIVNCVNLETLPTGIDHQSLWDLNLSGCSRLRTFPDISTNIEYLTLSKTAIEEVPCWIEEFTSLELLEMNGCLHLNQEALFQQETYLGCQLWLSGEEVPSYFTHRTTATSSSSSSLTVPLLSSSLSQPFLRFRACIVFNCDKTLGQTSFCFKGRFWNRFNSSGKAQDFLAKKEFYGMKTSVKGSHLLILEYDISLSRDSDTIADMNYTHVDLQLDFPSEYKVKEWGIRLCSSADNRLGNTDTLPHLFETDEGNTLNEAGEGEECAGEDEVTEPSSKRMRVRTQQSALYVSRFCFHGSFIISITLTLSWRQENECGKLLL</sequence>
<dbReference type="GO" id="GO:0006952">
    <property type="term" value="P:defense response"/>
    <property type="evidence" value="ECO:0007669"/>
    <property type="project" value="UniProtKB-KW"/>
</dbReference>
<dbReference type="PANTHER" id="PTHR11017">
    <property type="entry name" value="LEUCINE-RICH REPEAT-CONTAINING PROTEIN"/>
    <property type="match status" value="1"/>
</dbReference>
<dbReference type="FunFam" id="3.40.50.10140:FF:000007">
    <property type="entry name" value="Disease resistance protein (TIR-NBS-LRR class)"/>
    <property type="match status" value="1"/>
</dbReference>
<dbReference type="PRINTS" id="PR00364">
    <property type="entry name" value="DISEASERSIST"/>
</dbReference>
<feature type="domain" description="TIR" evidence="9">
    <location>
        <begin position="33"/>
        <end position="201"/>
    </location>
</feature>
<dbReference type="InterPro" id="IPR036390">
    <property type="entry name" value="WH_DNA-bd_sf"/>
</dbReference>
<keyword evidence="3" id="KW-0677">Repeat</keyword>
<dbReference type="InterPro" id="IPR044974">
    <property type="entry name" value="Disease_R_plants"/>
</dbReference>
<keyword evidence="2" id="KW-0433">Leucine-rich repeat</keyword>
<evidence type="ECO:0000256" key="3">
    <source>
        <dbReference type="ARBA" id="ARBA00022737"/>
    </source>
</evidence>
<dbReference type="InterPro" id="IPR058192">
    <property type="entry name" value="WHD_ROQ1-like"/>
</dbReference>
<dbReference type="EC" id="3.2.2.6" evidence="1"/>
<organism evidence="10 11">
    <name type="scientific">Brassica campestris</name>
    <name type="common">Field mustard</name>
    <dbReference type="NCBI Taxonomy" id="3711"/>
    <lineage>
        <taxon>Eukaryota</taxon>
        <taxon>Viridiplantae</taxon>
        <taxon>Streptophyta</taxon>
        <taxon>Embryophyta</taxon>
        <taxon>Tracheophyta</taxon>
        <taxon>Spermatophyta</taxon>
        <taxon>Magnoliopsida</taxon>
        <taxon>eudicotyledons</taxon>
        <taxon>Gunneridae</taxon>
        <taxon>Pentapetalae</taxon>
        <taxon>rosids</taxon>
        <taxon>malvids</taxon>
        <taxon>Brassicales</taxon>
        <taxon>Brassicaceae</taxon>
        <taxon>Brassiceae</taxon>
        <taxon>Brassica</taxon>
    </lineage>
</organism>
<dbReference type="InterPro" id="IPR002182">
    <property type="entry name" value="NB-ARC"/>
</dbReference>
<evidence type="ECO:0000256" key="7">
    <source>
        <dbReference type="ARBA" id="ARBA00047304"/>
    </source>
</evidence>
<dbReference type="Pfam" id="PF01582">
    <property type="entry name" value="TIR"/>
    <property type="match status" value="1"/>
</dbReference>
<dbReference type="SUPFAM" id="SSF52200">
    <property type="entry name" value="Toll/Interleukin receptor TIR domain"/>
    <property type="match status" value="1"/>
</dbReference>
<evidence type="ECO:0000259" key="9">
    <source>
        <dbReference type="PROSITE" id="PS50104"/>
    </source>
</evidence>
<dbReference type="FunFam" id="3.80.10.10:FF:000386">
    <property type="entry name" value="Disease resistance protein RPS4"/>
    <property type="match status" value="1"/>
</dbReference>
<dbReference type="SUPFAM" id="SSF52540">
    <property type="entry name" value="P-loop containing nucleoside triphosphate hydrolases"/>
    <property type="match status" value="1"/>
</dbReference>
<dbReference type="InterPro" id="IPR027417">
    <property type="entry name" value="P-loop_NTPase"/>
</dbReference>
<evidence type="ECO:0000256" key="8">
    <source>
        <dbReference type="SAM" id="MobiDB-lite"/>
    </source>
</evidence>
<dbReference type="FunFam" id="3.40.50.300:FF:001002">
    <property type="entry name" value="Disease resistance protein (TIR-NBS-LRR class)"/>
    <property type="match status" value="1"/>
</dbReference>
<accession>A0A8D9M2H7</accession>
<dbReference type="SUPFAM" id="SSF46785">
    <property type="entry name" value="Winged helix' DNA-binding domain"/>
    <property type="match status" value="1"/>
</dbReference>
<evidence type="ECO:0000313" key="10">
    <source>
        <dbReference type="EMBL" id="CAG7894835.1"/>
    </source>
</evidence>
<dbReference type="Pfam" id="PF00931">
    <property type="entry name" value="NB-ARC"/>
    <property type="match status" value="1"/>
</dbReference>
<dbReference type="InterPro" id="IPR000157">
    <property type="entry name" value="TIR_dom"/>
</dbReference>
<dbReference type="PROSITE" id="PS50104">
    <property type="entry name" value="TIR"/>
    <property type="match status" value="1"/>
</dbReference>
<dbReference type="Gramene" id="A02p37870.2_BraZ1">
    <property type="protein sequence ID" value="A02p37870.2_BraZ1.CDS"/>
    <property type="gene ID" value="A02g37870.2_BraZ1"/>
</dbReference>
<keyword evidence="6" id="KW-0520">NAD</keyword>
<keyword evidence="4" id="KW-0378">Hydrolase</keyword>
<dbReference type="EMBL" id="LS974618">
    <property type="protein sequence ID" value="CAG7894835.1"/>
    <property type="molecule type" value="Genomic_DNA"/>
</dbReference>
<evidence type="ECO:0000313" key="11">
    <source>
        <dbReference type="Proteomes" id="UP000694005"/>
    </source>
</evidence>
<dbReference type="Gene3D" id="3.80.10.10">
    <property type="entry name" value="Ribonuclease Inhibitor"/>
    <property type="match status" value="2"/>
</dbReference>
<reference evidence="10 11" key="1">
    <citation type="submission" date="2021-07" db="EMBL/GenBank/DDBJ databases">
        <authorList>
            <consortium name="Genoscope - CEA"/>
            <person name="William W."/>
        </authorList>
    </citation>
    <scope>NUCLEOTIDE SEQUENCE [LARGE SCALE GENOMIC DNA]</scope>
</reference>
<dbReference type="GO" id="GO:0061809">
    <property type="term" value="F:NAD+ nucleosidase activity, cyclic ADP-ribose generating"/>
    <property type="evidence" value="ECO:0007669"/>
    <property type="project" value="UniProtKB-EC"/>
</dbReference>
<dbReference type="SMART" id="SM00255">
    <property type="entry name" value="TIR"/>
    <property type="match status" value="1"/>
</dbReference>
<feature type="compositionally biased region" description="Acidic residues" evidence="8">
    <location>
        <begin position="1092"/>
        <end position="1104"/>
    </location>
</feature>
<evidence type="ECO:0000256" key="6">
    <source>
        <dbReference type="ARBA" id="ARBA00023027"/>
    </source>
</evidence>
<dbReference type="Pfam" id="PF23282">
    <property type="entry name" value="WHD_ROQ1"/>
    <property type="match status" value="1"/>
</dbReference>